<evidence type="ECO:0000256" key="6">
    <source>
        <dbReference type="ARBA" id="ARBA00023242"/>
    </source>
</evidence>
<dbReference type="SUPFAM" id="SSF54236">
    <property type="entry name" value="Ubiquitin-like"/>
    <property type="match status" value="2"/>
</dbReference>
<feature type="domain" description="NAC" evidence="9">
    <location>
        <begin position="161"/>
        <end position="333"/>
    </location>
</feature>
<dbReference type="Gene3D" id="3.10.20.90">
    <property type="entry name" value="Phosphatidylinositol 3-kinase Catalytic Subunit, Chain A, domain 1"/>
    <property type="match status" value="2"/>
</dbReference>
<feature type="domain" description="Ubiquitin-like" evidence="8">
    <location>
        <begin position="357"/>
        <end position="417"/>
    </location>
</feature>
<keyword evidence="1" id="KW-1017">Isopeptide bond</keyword>
<dbReference type="InterPro" id="IPR019954">
    <property type="entry name" value="Ubiquitin_CS"/>
</dbReference>
<gene>
    <name evidence="10" type="ORF">OLC1_LOCUS19282</name>
</gene>
<dbReference type="AlphaFoldDB" id="A0AAV1DVT7"/>
<keyword evidence="5" id="KW-0804">Transcription</keyword>
<dbReference type="GO" id="GO:0003729">
    <property type="term" value="F:mRNA binding"/>
    <property type="evidence" value="ECO:0007669"/>
    <property type="project" value="UniProtKB-ARBA"/>
</dbReference>
<dbReference type="SMART" id="SM00213">
    <property type="entry name" value="UBQ"/>
    <property type="match status" value="1"/>
</dbReference>
<organism evidence="10 11">
    <name type="scientific">Oldenlandia corymbosa var. corymbosa</name>
    <dbReference type="NCBI Taxonomy" id="529605"/>
    <lineage>
        <taxon>Eukaryota</taxon>
        <taxon>Viridiplantae</taxon>
        <taxon>Streptophyta</taxon>
        <taxon>Embryophyta</taxon>
        <taxon>Tracheophyta</taxon>
        <taxon>Spermatophyta</taxon>
        <taxon>Magnoliopsida</taxon>
        <taxon>eudicotyledons</taxon>
        <taxon>Gunneridae</taxon>
        <taxon>Pentapetalae</taxon>
        <taxon>asterids</taxon>
        <taxon>lamiids</taxon>
        <taxon>Gentianales</taxon>
        <taxon>Rubiaceae</taxon>
        <taxon>Rubioideae</taxon>
        <taxon>Spermacoceae</taxon>
        <taxon>Hedyotis-Oldenlandia complex</taxon>
        <taxon>Oldenlandia</taxon>
    </lineage>
</organism>
<dbReference type="InterPro" id="IPR000626">
    <property type="entry name" value="Ubiquitin-like_dom"/>
</dbReference>
<reference evidence="10" key="1">
    <citation type="submission" date="2023-03" db="EMBL/GenBank/DDBJ databases">
        <authorList>
            <person name="Julca I."/>
        </authorList>
    </citation>
    <scope>NUCLEOTIDE SEQUENCE</scope>
</reference>
<feature type="domain" description="Ubiquitin-like" evidence="8">
    <location>
        <begin position="417"/>
        <end position="435"/>
    </location>
</feature>
<dbReference type="FunFam" id="3.10.20.90:FF:000160">
    <property type="entry name" value="Polyubiquitin-C"/>
    <property type="match status" value="1"/>
</dbReference>
<dbReference type="PRINTS" id="PR00348">
    <property type="entry name" value="UBIQUITIN"/>
</dbReference>
<keyword evidence="4" id="KW-0238">DNA-binding</keyword>
<dbReference type="Gene3D" id="2.170.150.80">
    <property type="entry name" value="NAC domain"/>
    <property type="match status" value="1"/>
</dbReference>
<dbReference type="Pfam" id="PF00240">
    <property type="entry name" value="ubiquitin"/>
    <property type="match status" value="2"/>
</dbReference>
<evidence type="ECO:0000256" key="3">
    <source>
        <dbReference type="ARBA" id="ARBA00023015"/>
    </source>
</evidence>
<dbReference type="InterPro" id="IPR029071">
    <property type="entry name" value="Ubiquitin-like_domsf"/>
</dbReference>
<dbReference type="InterPro" id="IPR036093">
    <property type="entry name" value="NAC_dom_sf"/>
</dbReference>
<sequence>MQLMVLSLDFQVRDLYGLMREIPKRPTIMLNLLRRQYWAIHKLPRMETLQVSLRFNLCCFRHLIRFLSSLLVLFEYGLYHLIVPFSSASIVFSAQKTLDHTSKLPFKKSWSKHFREIREDTNYDGDEPDDELQEEHGLIFIGVAGTIANNCVGDIPKNMTSVLIYLYNRLNVGFVWYCLRKMILGQTLMKEERFFAVKDLYGDDATPWELLSDDLPWQIVMDSMDTIVESQKTLYVFTVLSEVGDKNSKNNKQKNRVAGCGSWHVHSSAKTVMANNGTRRKIGESKRFTFESKDQTVGQWTMTEYSIDAAANGIPEAGKINPSDFVLCKIKRDDSKSSKGGKIVSRKRKNENIPADEVESSDTIDNVKAKIQDKEGIPPDQQRLIFAGKQLEDGRTLADYNIQKESTLHLVLRLRGEGIPPDQQRLIFAGKQLEDGGDFQYDGSFIVLRCDELLSSTLGLTLMINLISFKLFAFEGNAGPERLMNENSDITSVLAEFSAVQRGLKRRQLRLPVDVSPAVWKLIPGCDVLWLSAGTEGDGLGLGVETGIPFAVGMGLFVVVKGLVPQPGFDCDITLCLENSCVGFGFGFPYALEDVLDPPMLALEVVFCMHSQMVPKSNVIKPTGYYKGR</sequence>
<keyword evidence="11" id="KW-1185">Reference proteome</keyword>
<evidence type="ECO:0000259" key="8">
    <source>
        <dbReference type="PROSITE" id="PS50053"/>
    </source>
</evidence>
<dbReference type="SUPFAM" id="SSF101941">
    <property type="entry name" value="NAC domain"/>
    <property type="match status" value="1"/>
</dbReference>
<evidence type="ECO:0000256" key="5">
    <source>
        <dbReference type="ARBA" id="ARBA00023163"/>
    </source>
</evidence>
<evidence type="ECO:0000256" key="4">
    <source>
        <dbReference type="ARBA" id="ARBA00023125"/>
    </source>
</evidence>
<proteinExistence type="predicted"/>
<protein>
    <submittedName>
        <fullName evidence="10">OLC1v1012374C1</fullName>
    </submittedName>
</protein>
<evidence type="ECO:0000256" key="7">
    <source>
        <dbReference type="SAM" id="MobiDB-lite"/>
    </source>
</evidence>
<evidence type="ECO:0000259" key="9">
    <source>
        <dbReference type="PROSITE" id="PS51005"/>
    </source>
</evidence>
<dbReference type="Proteomes" id="UP001161247">
    <property type="component" value="Chromosome 7"/>
</dbReference>
<evidence type="ECO:0000256" key="1">
    <source>
        <dbReference type="ARBA" id="ARBA00022499"/>
    </source>
</evidence>
<dbReference type="PROSITE" id="PS00299">
    <property type="entry name" value="UBIQUITIN_1"/>
    <property type="match status" value="1"/>
</dbReference>
<dbReference type="InterPro" id="IPR003441">
    <property type="entry name" value="NAC-dom"/>
</dbReference>
<dbReference type="PANTHER" id="PTHR10666">
    <property type="entry name" value="UBIQUITIN"/>
    <property type="match status" value="1"/>
</dbReference>
<dbReference type="EMBL" id="OX459124">
    <property type="protein sequence ID" value="CAI9112011.1"/>
    <property type="molecule type" value="Genomic_DNA"/>
</dbReference>
<keyword evidence="2" id="KW-0832">Ubl conjugation</keyword>
<dbReference type="PROSITE" id="PS50053">
    <property type="entry name" value="UBIQUITIN_2"/>
    <property type="match status" value="2"/>
</dbReference>
<keyword evidence="3" id="KW-0805">Transcription regulation</keyword>
<name>A0AAV1DVT7_OLDCO</name>
<dbReference type="Pfam" id="PF02365">
    <property type="entry name" value="NAM"/>
    <property type="match status" value="1"/>
</dbReference>
<dbReference type="PROSITE" id="PS51005">
    <property type="entry name" value="NAC"/>
    <property type="match status" value="1"/>
</dbReference>
<accession>A0AAV1DVT7</accession>
<feature type="region of interest" description="Disordered" evidence="7">
    <location>
        <begin position="335"/>
        <end position="361"/>
    </location>
</feature>
<evidence type="ECO:0000256" key="2">
    <source>
        <dbReference type="ARBA" id="ARBA00022843"/>
    </source>
</evidence>
<dbReference type="InterPro" id="IPR019956">
    <property type="entry name" value="Ubiquitin_dom"/>
</dbReference>
<dbReference type="GO" id="GO:0006355">
    <property type="term" value="P:regulation of DNA-templated transcription"/>
    <property type="evidence" value="ECO:0007669"/>
    <property type="project" value="InterPro"/>
</dbReference>
<dbReference type="InterPro" id="IPR050158">
    <property type="entry name" value="Ubiquitin_ubiquitin-like"/>
</dbReference>
<evidence type="ECO:0000313" key="10">
    <source>
        <dbReference type="EMBL" id="CAI9112011.1"/>
    </source>
</evidence>
<keyword evidence="6" id="KW-0539">Nucleus</keyword>
<dbReference type="GO" id="GO:0003677">
    <property type="term" value="F:DNA binding"/>
    <property type="evidence" value="ECO:0007669"/>
    <property type="project" value="UniProtKB-KW"/>
</dbReference>
<evidence type="ECO:0000313" key="11">
    <source>
        <dbReference type="Proteomes" id="UP001161247"/>
    </source>
</evidence>